<keyword evidence="2" id="KW-1185">Reference proteome</keyword>
<protein>
    <submittedName>
        <fullName evidence="1">Uncharacterized protein</fullName>
    </submittedName>
</protein>
<dbReference type="Proteomes" id="UP000242146">
    <property type="component" value="Unassembled WGS sequence"/>
</dbReference>
<comment type="caution">
    <text evidence="1">The sequence shown here is derived from an EMBL/GenBank/DDBJ whole genome shotgun (WGS) entry which is preliminary data.</text>
</comment>
<reference evidence="1 2" key="1">
    <citation type="submission" date="2016-07" db="EMBL/GenBank/DDBJ databases">
        <title>Pervasive Adenine N6-methylation of Active Genes in Fungi.</title>
        <authorList>
            <consortium name="DOE Joint Genome Institute"/>
            <person name="Mondo S.J."/>
            <person name="Dannebaum R.O."/>
            <person name="Kuo R.C."/>
            <person name="Labutti K."/>
            <person name="Haridas S."/>
            <person name="Kuo A."/>
            <person name="Salamov A."/>
            <person name="Ahrendt S.R."/>
            <person name="Lipzen A."/>
            <person name="Sullivan W."/>
            <person name="Andreopoulos W.B."/>
            <person name="Clum A."/>
            <person name="Lindquist E."/>
            <person name="Daum C."/>
            <person name="Ramamoorthy G.K."/>
            <person name="Gryganskyi A."/>
            <person name="Culley D."/>
            <person name="Magnuson J.K."/>
            <person name="James T.Y."/>
            <person name="O'Malley M.A."/>
            <person name="Stajich J.E."/>
            <person name="Spatafora J.W."/>
            <person name="Visel A."/>
            <person name="Grigoriev I.V."/>
        </authorList>
    </citation>
    <scope>NUCLEOTIDE SEQUENCE [LARGE SCALE GENOMIC DNA]</scope>
    <source>
        <strain evidence="1 2">NRRL 3301</strain>
    </source>
</reference>
<evidence type="ECO:0000313" key="1">
    <source>
        <dbReference type="EMBL" id="ORX51247.1"/>
    </source>
</evidence>
<evidence type="ECO:0000313" key="2">
    <source>
        <dbReference type="Proteomes" id="UP000242146"/>
    </source>
</evidence>
<organism evidence="1 2">
    <name type="scientific">Hesseltinella vesiculosa</name>
    <dbReference type="NCBI Taxonomy" id="101127"/>
    <lineage>
        <taxon>Eukaryota</taxon>
        <taxon>Fungi</taxon>
        <taxon>Fungi incertae sedis</taxon>
        <taxon>Mucoromycota</taxon>
        <taxon>Mucoromycotina</taxon>
        <taxon>Mucoromycetes</taxon>
        <taxon>Mucorales</taxon>
        <taxon>Cunninghamellaceae</taxon>
        <taxon>Hesseltinella</taxon>
    </lineage>
</organism>
<name>A0A1X2GDI1_9FUNG</name>
<proteinExistence type="predicted"/>
<dbReference type="EMBL" id="MCGT01000021">
    <property type="protein sequence ID" value="ORX51247.1"/>
    <property type="molecule type" value="Genomic_DNA"/>
</dbReference>
<sequence>MKRSSYFPQRTPRRSDTKIAVDASVRAPATIAPNTTTAASPGSSWFTTVWRQQRYHQQRLASTTSSAMMQSNPYHQHLVMPPPSAAISIHSTLGRGRAHKDNNPKLTELATIRVLM</sequence>
<dbReference type="AlphaFoldDB" id="A0A1X2GDI1"/>
<gene>
    <name evidence="1" type="ORF">DM01DRAFT_1375515</name>
</gene>
<accession>A0A1X2GDI1</accession>